<gene>
    <name evidence="19" type="ORF">FA14DRAFT_161443</name>
</gene>
<comment type="cofactor">
    <cofactor evidence="1">
        <name>Mg(2+)</name>
        <dbReference type="ChEBI" id="CHEBI:18420"/>
    </cofactor>
</comment>
<evidence type="ECO:0000256" key="12">
    <source>
        <dbReference type="ARBA" id="ARBA00022842"/>
    </source>
</evidence>
<evidence type="ECO:0000256" key="7">
    <source>
        <dbReference type="ARBA" id="ARBA00018337"/>
    </source>
</evidence>
<comment type="similarity">
    <text evidence="5">Belongs to the TAM41 family.</text>
</comment>
<dbReference type="InParanoid" id="A0A316V802"/>
<protein>
    <recommendedName>
        <fullName evidence="7">Phosphatidate cytidylyltransferase, mitochondrial</fullName>
        <ecNumber evidence="6">2.7.7.41</ecNumber>
    </recommendedName>
    <alternativeName>
        <fullName evidence="18">CDP-diacylglycerol synthase</fullName>
    </alternativeName>
</protein>
<keyword evidence="13" id="KW-0443">Lipid metabolism</keyword>
<keyword evidence="15" id="KW-0472">Membrane</keyword>
<evidence type="ECO:0000313" key="20">
    <source>
        <dbReference type="Proteomes" id="UP000245771"/>
    </source>
</evidence>
<dbReference type="AlphaFoldDB" id="A0A316V802"/>
<keyword evidence="10" id="KW-0548">Nucleotidyltransferase</keyword>
<keyword evidence="8" id="KW-0444">Lipid biosynthesis</keyword>
<sequence length="450" mass="50523">MVARIGSRSCLLARQDVFVVSNNIVFLRAASFHTSTRAYQQDNIGASSSTRYIKTPSFPPPSFPKSFGANQVVPLDLELTKRFEAIMKSFPEPIRFAFAYGSGVFPQSQAGPEHSAKPTTKEGKKMIDLVMAVNHPQHWHGINMKQNPKHYSWIARLLGSLGIGFVQPLGAGLWYHPYVRIEDELIKYGVMDIDTLCSDLLDWDTLYISGRMHKPVTLLATDARARLAQQVNLASALRTSLLLLPEQFGEAELYTRIASLSYTGDFRMSVPGGENANKVRNIVLNQREMFRRLYGSLIRSIETISIEETRKNRFTLTQDCSDKVRAKHASKLPLRLREKIQQHYTSHPDKNDAFLQLSLSTRSENVARMPGAKAAHIDKDKWDNFWLAVVKQSDFQTVLLSKIAEIVRGPARSQSLKGIYTAGFGKTIRYVLAKVGKVSPCCVSVGEVLY</sequence>
<comment type="pathway">
    <text evidence="4">Lipid metabolism.</text>
</comment>
<evidence type="ECO:0000256" key="14">
    <source>
        <dbReference type="ARBA" id="ARBA00023128"/>
    </source>
</evidence>
<keyword evidence="17" id="KW-1208">Phospholipid metabolism</keyword>
<keyword evidence="16" id="KW-0594">Phospholipid biosynthesis</keyword>
<dbReference type="EMBL" id="KZ819604">
    <property type="protein sequence ID" value="PWN33749.1"/>
    <property type="molecule type" value="Genomic_DNA"/>
</dbReference>
<organism evidence="19 20">
    <name type="scientific">Meira miltonrushii</name>
    <dbReference type="NCBI Taxonomy" id="1280837"/>
    <lineage>
        <taxon>Eukaryota</taxon>
        <taxon>Fungi</taxon>
        <taxon>Dikarya</taxon>
        <taxon>Basidiomycota</taxon>
        <taxon>Ustilaginomycotina</taxon>
        <taxon>Exobasidiomycetes</taxon>
        <taxon>Exobasidiales</taxon>
        <taxon>Brachybasidiaceae</taxon>
        <taxon>Meira</taxon>
    </lineage>
</organism>
<evidence type="ECO:0000256" key="17">
    <source>
        <dbReference type="ARBA" id="ARBA00023264"/>
    </source>
</evidence>
<dbReference type="OrthoDB" id="341477at2759"/>
<dbReference type="UniPathway" id="UPA00557">
    <property type="reaction ID" value="UER00614"/>
</dbReference>
<evidence type="ECO:0000313" key="19">
    <source>
        <dbReference type="EMBL" id="PWN33749.1"/>
    </source>
</evidence>
<evidence type="ECO:0000256" key="11">
    <source>
        <dbReference type="ARBA" id="ARBA00022792"/>
    </source>
</evidence>
<dbReference type="PANTHER" id="PTHR13619">
    <property type="entry name" value="PHOSPHATIDATE CYTIDYLYLTRANSFERASE, MITOCHONDRIAL"/>
    <property type="match status" value="1"/>
</dbReference>
<dbReference type="GO" id="GO:0004605">
    <property type="term" value="F:phosphatidate cytidylyltransferase activity"/>
    <property type="evidence" value="ECO:0007669"/>
    <property type="project" value="UniProtKB-EC"/>
</dbReference>
<dbReference type="Proteomes" id="UP000245771">
    <property type="component" value="Unassembled WGS sequence"/>
</dbReference>
<name>A0A316V802_9BASI</name>
<keyword evidence="11" id="KW-0999">Mitochondrion inner membrane</keyword>
<dbReference type="FunCoup" id="A0A316V802">
    <property type="interactions" value="417"/>
</dbReference>
<dbReference type="GO" id="GO:0032049">
    <property type="term" value="P:cardiolipin biosynthetic process"/>
    <property type="evidence" value="ECO:0007669"/>
    <property type="project" value="InterPro"/>
</dbReference>
<evidence type="ECO:0000256" key="16">
    <source>
        <dbReference type="ARBA" id="ARBA00023209"/>
    </source>
</evidence>
<dbReference type="GeneID" id="37020905"/>
<evidence type="ECO:0000256" key="15">
    <source>
        <dbReference type="ARBA" id="ARBA00023136"/>
    </source>
</evidence>
<evidence type="ECO:0000256" key="1">
    <source>
        <dbReference type="ARBA" id="ARBA00001946"/>
    </source>
</evidence>
<dbReference type="GO" id="GO:0005743">
    <property type="term" value="C:mitochondrial inner membrane"/>
    <property type="evidence" value="ECO:0007669"/>
    <property type="project" value="UniProtKB-SubCell"/>
</dbReference>
<accession>A0A316V802</accession>
<comment type="subcellular location">
    <subcellularLocation>
        <location evidence="2">Mitochondrion inner membrane</location>
        <topology evidence="2">Peripheral membrane protein</topology>
        <orientation evidence="2">Matrix side</orientation>
    </subcellularLocation>
</comment>
<evidence type="ECO:0000256" key="10">
    <source>
        <dbReference type="ARBA" id="ARBA00022695"/>
    </source>
</evidence>
<comment type="pathway">
    <text evidence="3">Phospholipid metabolism; CDP-diacylglycerol biosynthesis; CDP-diacylglycerol from sn-glycerol 3-phosphate: step 3/3.</text>
</comment>
<dbReference type="EC" id="2.7.7.41" evidence="6"/>
<reference evidence="19 20" key="1">
    <citation type="journal article" date="2018" name="Mol. Biol. Evol.">
        <title>Broad Genomic Sampling Reveals a Smut Pathogenic Ancestry of the Fungal Clade Ustilaginomycotina.</title>
        <authorList>
            <person name="Kijpornyongpan T."/>
            <person name="Mondo S.J."/>
            <person name="Barry K."/>
            <person name="Sandor L."/>
            <person name="Lee J."/>
            <person name="Lipzen A."/>
            <person name="Pangilinan J."/>
            <person name="LaButti K."/>
            <person name="Hainaut M."/>
            <person name="Henrissat B."/>
            <person name="Grigoriev I.V."/>
            <person name="Spatafora J.W."/>
            <person name="Aime M.C."/>
        </authorList>
    </citation>
    <scope>NUCLEOTIDE SEQUENCE [LARGE SCALE GENOMIC DNA]</scope>
    <source>
        <strain evidence="19 20">MCA 3882</strain>
    </source>
</reference>
<proteinExistence type="inferred from homology"/>
<dbReference type="STRING" id="1280837.A0A316V802"/>
<keyword evidence="20" id="KW-1185">Reference proteome</keyword>
<dbReference type="Pfam" id="PF09139">
    <property type="entry name" value="Tam41_Mmp37"/>
    <property type="match status" value="1"/>
</dbReference>
<dbReference type="RefSeq" id="XP_025354051.1">
    <property type="nucleotide sequence ID" value="XM_025499124.1"/>
</dbReference>
<dbReference type="GO" id="GO:0016024">
    <property type="term" value="P:CDP-diacylglycerol biosynthetic process"/>
    <property type="evidence" value="ECO:0007669"/>
    <property type="project" value="UniProtKB-UniPathway"/>
</dbReference>
<evidence type="ECO:0000256" key="9">
    <source>
        <dbReference type="ARBA" id="ARBA00022679"/>
    </source>
</evidence>
<keyword evidence="9" id="KW-0808">Transferase</keyword>
<keyword evidence="12" id="KW-0460">Magnesium</keyword>
<evidence type="ECO:0000256" key="3">
    <source>
        <dbReference type="ARBA" id="ARBA00005119"/>
    </source>
</evidence>
<dbReference type="PANTHER" id="PTHR13619:SF0">
    <property type="entry name" value="PHOSPHATIDATE CYTIDYLYLTRANSFERASE, MITOCHONDRIAL"/>
    <property type="match status" value="1"/>
</dbReference>
<evidence type="ECO:0000256" key="4">
    <source>
        <dbReference type="ARBA" id="ARBA00005189"/>
    </source>
</evidence>
<evidence type="ECO:0000256" key="5">
    <source>
        <dbReference type="ARBA" id="ARBA00005458"/>
    </source>
</evidence>
<evidence type="ECO:0000256" key="2">
    <source>
        <dbReference type="ARBA" id="ARBA00004443"/>
    </source>
</evidence>
<evidence type="ECO:0000256" key="13">
    <source>
        <dbReference type="ARBA" id="ARBA00023098"/>
    </source>
</evidence>
<evidence type="ECO:0000256" key="8">
    <source>
        <dbReference type="ARBA" id="ARBA00022516"/>
    </source>
</evidence>
<evidence type="ECO:0000256" key="6">
    <source>
        <dbReference type="ARBA" id="ARBA00012487"/>
    </source>
</evidence>
<evidence type="ECO:0000256" key="18">
    <source>
        <dbReference type="ARBA" id="ARBA00029893"/>
    </source>
</evidence>
<keyword evidence="14" id="KW-0496">Mitochondrion</keyword>
<dbReference type="InterPro" id="IPR015222">
    <property type="entry name" value="Tam41"/>
</dbReference>
<dbReference type="PIRSF" id="PIRSF028840">
    <property type="entry name" value="Mmp37"/>
    <property type="match status" value="1"/>
</dbReference>